<dbReference type="EMBL" id="MU825408">
    <property type="protein sequence ID" value="KAJ7391147.1"/>
    <property type="molecule type" value="Genomic_DNA"/>
</dbReference>
<evidence type="ECO:0000313" key="3">
    <source>
        <dbReference type="Proteomes" id="UP001163046"/>
    </source>
</evidence>
<name>A0A9X0A0D0_9CNID</name>
<dbReference type="PRINTS" id="PR00988">
    <property type="entry name" value="URIDINKINASE"/>
</dbReference>
<feature type="domain" description="Phosphoribulokinase/uridine kinase" evidence="1">
    <location>
        <begin position="32"/>
        <end position="124"/>
    </location>
</feature>
<evidence type="ECO:0000259" key="1">
    <source>
        <dbReference type="Pfam" id="PF00485"/>
    </source>
</evidence>
<evidence type="ECO:0000313" key="2">
    <source>
        <dbReference type="EMBL" id="KAJ7391147.1"/>
    </source>
</evidence>
<dbReference type="GO" id="GO:0004849">
    <property type="term" value="F:uridine kinase activity"/>
    <property type="evidence" value="ECO:0007669"/>
    <property type="project" value="UniProtKB-EC"/>
</dbReference>
<dbReference type="InterPro" id="IPR027417">
    <property type="entry name" value="P-loop_NTPase"/>
</dbReference>
<dbReference type="EC" id="2.7.1.48" evidence="2"/>
<organism evidence="2 3">
    <name type="scientific">Desmophyllum pertusum</name>
    <dbReference type="NCBI Taxonomy" id="174260"/>
    <lineage>
        <taxon>Eukaryota</taxon>
        <taxon>Metazoa</taxon>
        <taxon>Cnidaria</taxon>
        <taxon>Anthozoa</taxon>
        <taxon>Hexacorallia</taxon>
        <taxon>Scleractinia</taxon>
        <taxon>Caryophylliina</taxon>
        <taxon>Caryophylliidae</taxon>
        <taxon>Desmophyllum</taxon>
    </lineage>
</organism>
<dbReference type="Pfam" id="PF00485">
    <property type="entry name" value="PRK"/>
    <property type="match status" value="1"/>
</dbReference>
<comment type="caution">
    <text evidence="2">The sequence shown here is derived from an EMBL/GenBank/DDBJ whole genome shotgun (WGS) entry which is preliminary data.</text>
</comment>
<dbReference type="AlphaFoldDB" id="A0A9X0A0D0"/>
<sequence length="127" mass="14356">MYESFVAQTEQFYTAGRPPWYNLQGQLKEPFVIGLCGGSASGKTTVANKIIEQLGVPWVSMLSLDAFYKVLTPEQHKAALRNDYNFDHPDSFDADLAVNILKKLKEGKSVQVPVYDFKTHSRLDQKE</sequence>
<keyword evidence="3" id="KW-1185">Reference proteome</keyword>
<dbReference type="GO" id="GO:0005524">
    <property type="term" value="F:ATP binding"/>
    <property type="evidence" value="ECO:0007669"/>
    <property type="project" value="InterPro"/>
</dbReference>
<accession>A0A9X0A0D0</accession>
<reference evidence="2" key="1">
    <citation type="submission" date="2023-01" db="EMBL/GenBank/DDBJ databases">
        <title>Genome assembly of the deep-sea coral Lophelia pertusa.</title>
        <authorList>
            <person name="Herrera S."/>
            <person name="Cordes E."/>
        </authorList>
    </citation>
    <scope>NUCLEOTIDE SEQUENCE</scope>
    <source>
        <strain evidence="2">USNM1676648</strain>
        <tissue evidence="2">Polyp</tissue>
    </source>
</reference>
<protein>
    <submittedName>
        <fullName evidence="2">Uridine-cytidine kinase-like 1</fullName>
        <ecNumber evidence="2">2.7.1.48</ecNumber>
    </submittedName>
</protein>
<gene>
    <name evidence="2" type="primary">UCKL1_4</name>
    <name evidence="2" type="ORF">OS493_020177</name>
</gene>
<dbReference type="Gene3D" id="3.40.50.300">
    <property type="entry name" value="P-loop containing nucleotide triphosphate hydrolases"/>
    <property type="match status" value="1"/>
</dbReference>
<dbReference type="PANTHER" id="PTHR10285">
    <property type="entry name" value="URIDINE KINASE"/>
    <property type="match status" value="1"/>
</dbReference>
<dbReference type="InterPro" id="IPR006083">
    <property type="entry name" value="PRK/URK"/>
</dbReference>
<dbReference type="SUPFAM" id="SSF52540">
    <property type="entry name" value="P-loop containing nucleoside triphosphate hydrolases"/>
    <property type="match status" value="1"/>
</dbReference>
<dbReference type="OrthoDB" id="10257085at2759"/>
<keyword evidence="2" id="KW-0418">Kinase</keyword>
<dbReference type="Proteomes" id="UP001163046">
    <property type="component" value="Unassembled WGS sequence"/>
</dbReference>
<keyword evidence="2" id="KW-0808">Transferase</keyword>
<proteinExistence type="predicted"/>